<evidence type="ECO:0000313" key="11">
    <source>
        <dbReference type="Proteomes" id="UP001295684"/>
    </source>
</evidence>
<gene>
    <name evidence="10" type="ORF">ECRASSUSDP1_LOCUS18860</name>
</gene>
<evidence type="ECO:0000256" key="3">
    <source>
        <dbReference type="ARBA" id="ARBA00022801"/>
    </source>
</evidence>
<dbReference type="InterPro" id="IPR000223">
    <property type="entry name" value="Pept_S26A_signal_pept_1"/>
</dbReference>
<evidence type="ECO:0000256" key="2">
    <source>
        <dbReference type="ARBA" id="ARBA00022792"/>
    </source>
</evidence>
<comment type="similarity">
    <text evidence="6">Belongs to the peptidase S26 family. IMP1 subfamily.</text>
</comment>
<evidence type="ECO:0000256" key="5">
    <source>
        <dbReference type="ARBA" id="ARBA00023136"/>
    </source>
</evidence>
<evidence type="ECO:0000256" key="4">
    <source>
        <dbReference type="ARBA" id="ARBA00023128"/>
    </source>
</evidence>
<dbReference type="GO" id="GO:0004252">
    <property type="term" value="F:serine-type endopeptidase activity"/>
    <property type="evidence" value="ECO:0007669"/>
    <property type="project" value="InterPro"/>
</dbReference>
<feature type="active site" evidence="7">
    <location>
        <position position="94"/>
    </location>
</feature>
<dbReference type="SUPFAM" id="SSF51306">
    <property type="entry name" value="LexA/Signal peptidase"/>
    <property type="match status" value="1"/>
</dbReference>
<organism evidence="10 11">
    <name type="scientific">Euplotes crassus</name>
    <dbReference type="NCBI Taxonomy" id="5936"/>
    <lineage>
        <taxon>Eukaryota</taxon>
        <taxon>Sar</taxon>
        <taxon>Alveolata</taxon>
        <taxon>Ciliophora</taxon>
        <taxon>Intramacronucleata</taxon>
        <taxon>Spirotrichea</taxon>
        <taxon>Hypotrichia</taxon>
        <taxon>Euplotida</taxon>
        <taxon>Euplotidae</taxon>
        <taxon>Moneuplotes</taxon>
    </lineage>
</organism>
<keyword evidence="8" id="KW-1133">Transmembrane helix</keyword>
<dbReference type="PRINTS" id="PR00727">
    <property type="entry name" value="LEADERPTASE"/>
</dbReference>
<dbReference type="Gene3D" id="2.10.109.10">
    <property type="entry name" value="Umud Fragment, subunit A"/>
    <property type="match status" value="1"/>
</dbReference>
<feature type="active site" evidence="7">
    <location>
        <position position="49"/>
    </location>
</feature>
<dbReference type="InterPro" id="IPR052064">
    <property type="entry name" value="Mito_IMP1_subunit"/>
</dbReference>
<keyword evidence="5 8" id="KW-0472">Membrane</keyword>
<sequence>MDRIRQMITQAKKGGKHIWFTTCMIVQLGAFFVLSEKYLFSIIGVKGPSMEPVLGARDNIVFVNLFKWKILGQLKRNDVIVAVNPFKPGYQIVKRVLYMSGETAKFKKNDGEYEYVKIPPNHIWVEGDNKKNSRDSRNFGPLSLNLVEGIATRRVWPRHSIL</sequence>
<dbReference type="PANTHER" id="PTHR12383:SF16">
    <property type="entry name" value="MITOCHONDRIAL INNER MEMBRANE PROTEASE SUBUNIT 1"/>
    <property type="match status" value="1"/>
</dbReference>
<comment type="subcellular location">
    <subcellularLocation>
        <location evidence="1">Mitochondrion inner membrane</location>
    </subcellularLocation>
</comment>
<feature type="transmembrane region" description="Helical" evidence="8">
    <location>
        <begin position="20"/>
        <end position="40"/>
    </location>
</feature>
<dbReference type="EMBL" id="CAMPGE010019117">
    <property type="protein sequence ID" value="CAI2377474.1"/>
    <property type="molecule type" value="Genomic_DNA"/>
</dbReference>
<dbReference type="InterPro" id="IPR019758">
    <property type="entry name" value="Pept_S26A_signal_pept_1_CS"/>
</dbReference>
<dbReference type="GO" id="GO:0006465">
    <property type="term" value="P:signal peptide processing"/>
    <property type="evidence" value="ECO:0007669"/>
    <property type="project" value="InterPro"/>
</dbReference>
<keyword evidence="3" id="KW-0378">Hydrolase</keyword>
<evidence type="ECO:0000313" key="10">
    <source>
        <dbReference type="EMBL" id="CAI2377474.1"/>
    </source>
</evidence>
<dbReference type="CDD" id="cd06530">
    <property type="entry name" value="S26_SPase_I"/>
    <property type="match status" value="1"/>
</dbReference>
<feature type="domain" description="Peptidase S26" evidence="9">
    <location>
        <begin position="111"/>
        <end position="156"/>
    </location>
</feature>
<dbReference type="Proteomes" id="UP001295684">
    <property type="component" value="Unassembled WGS sequence"/>
</dbReference>
<dbReference type="Pfam" id="PF10502">
    <property type="entry name" value="Peptidase_S26"/>
    <property type="match status" value="2"/>
</dbReference>
<comment type="caution">
    <text evidence="10">The sequence shown here is derived from an EMBL/GenBank/DDBJ whole genome shotgun (WGS) entry which is preliminary data.</text>
</comment>
<dbReference type="InterPro" id="IPR019533">
    <property type="entry name" value="Peptidase_S26"/>
</dbReference>
<accession>A0AAD1XRI0</accession>
<name>A0AAD1XRI0_EUPCR</name>
<dbReference type="GO" id="GO:0006627">
    <property type="term" value="P:protein processing involved in protein targeting to mitochondrion"/>
    <property type="evidence" value="ECO:0007669"/>
    <property type="project" value="TreeGrafter"/>
</dbReference>
<dbReference type="GO" id="GO:0042720">
    <property type="term" value="C:mitochondrial inner membrane peptidase complex"/>
    <property type="evidence" value="ECO:0007669"/>
    <property type="project" value="TreeGrafter"/>
</dbReference>
<evidence type="ECO:0000256" key="6">
    <source>
        <dbReference type="ARBA" id="ARBA00038445"/>
    </source>
</evidence>
<dbReference type="PANTHER" id="PTHR12383">
    <property type="entry name" value="PROTEASE FAMILY S26 MITOCHONDRIAL INNER MEMBRANE PROTEASE-RELATED"/>
    <property type="match status" value="1"/>
</dbReference>
<dbReference type="PROSITE" id="PS00761">
    <property type="entry name" value="SPASE_I_3"/>
    <property type="match status" value="1"/>
</dbReference>
<evidence type="ECO:0000256" key="8">
    <source>
        <dbReference type="SAM" id="Phobius"/>
    </source>
</evidence>
<proteinExistence type="inferred from homology"/>
<keyword evidence="11" id="KW-1185">Reference proteome</keyword>
<keyword evidence="8" id="KW-0812">Transmembrane</keyword>
<protein>
    <recommendedName>
        <fullName evidence="9">Peptidase S26 domain-containing protein</fullName>
    </recommendedName>
</protein>
<evidence type="ECO:0000259" key="9">
    <source>
        <dbReference type="Pfam" id="PF10502"/>
    </source>
</evidence>
<evidence type="ECO:0000256" key="1">
    <source>
        <dbReference type="ARBA" id="ARBA00004273"/>
    </source>
</evidence>
<reference evidence="10" key="1">
    <citation type="submission" date="2023-07" db="EMBL/GenBank/DDBJ databases">
        <authorList>
            <consortium name="AG Swart"/>
            <person name="Singh M."/>
            <person name="Singh A."/>
            <person name="Seah K."/>
            <person name="Emmerich C."/>
        </authorList>
    </citation>
    <scope>NUCLEOTIDE SEQUENCE</scope>
    <source>
        <strain evidence="10">DP1</strain>
    </source>
</reference>
<evidence type="ECO:0000256" key="7">
    <source>
        <dbReference type="PIRSR" id="PIRSR600223-1"/>
    </source>
</evidence>
<keyword evidence="2" id="KW-0999">Mitochondrion inner membrane</keyword>
<dbReference type="AlphaFoldDB" id="A0AAD1XRI0"/>
<feature type="domain" description="Peptidase S26" evidence="9">
    <location>
        <begin position="24"/>
        <end position="108"/>
    </location>
</feature>
<keyword evidence="4" id="KW-0496">Mitochondrion</keyword>
<dbReference type="InterPro" id="IPR036286">
    <property type="entry name" value="LexA/Signal_pep-like_sf"/>
</dbReference>